<evidence type="ECO:0000256" key="4">
    <source>
        <dbReference type="ARBA" id="ARBA00022989"/>
    </source>
</evidence>
<evidence type="ECO:0000256" key="2">
    <source>
        <dbReference type="ARBA" id="ARBA00022448"/>
    </source>
</evidence>
<keyword evidence="5 8" id="KW-0472">Membrane</keyword>
<dbReference type="Gene3D" id="1.20.1720.10">
    <property type="entry name" value="Multidrug resistance protein D"/>
    <property type="match status" value="1"/>
</dbReference>
<dbReference type="EMBL" id="JAJSPL020000035">
    <property type="protein sequence ID" value="KAK7736131.1"/>
    <property type="molecule type" value="Genomic_DNA"/>
</dbReference>
<evidence type="ECO:0000259" key="9">
    <source>
        <dbReference type="PROSITE" id="PS50850"/>
    </source>
</evidence>
<dbReference type="Gene3D" id="1.20.1250.20">
    <property type="entry name" value="MFS general substrate transporter like domains"/>
    <property type="match status" value="1"/>
</dbReference>
<feature type="transmembrane region" description="Helical" evidence="8">
    <location>
        <begin position="415"/>
        <end position="434"/>
    </location>
</feature>
<comment type="subcellular location">
    <subcellularLocation>
        <location evidence="1">Membrane</location>
        <topology evidence="1">Multi-pass membrane protein</topology>
    </subcellularLocation>
</comment>
<feature type="transmembrane region" description="Helical" evidence="8">
    <location>
        <begin position="264"/>
        <end position="284"/>
    </location>
</feature>
<feature type="domain" description="Major facilitator superfamily (MFS) profile" evidence="9">
    <location>
        <begin position="71"/>
        <end position="528"/>
    </location>
</feature>
<evidence type="ECO:0000256" key="7">
    <source>
        <dbReference type="SAM" id="MobiDB-lite"/>
    </source>
</evidence>
<name>A0AAN9U0L8_9PEZI</name>
<dbReference type="PANTHER" id="PTHR23501:SF187">
    <property type="entry name" value="MAJOR FACILITATOR SUPERFAMILY (MFS) PROFILE DOMAIN-CONTAINING PROTEIN"/>
    <property type="match status" value="1"/>
</dbReference>
<evidence type="ECO:0000256" key="3">
    <source>
        <dbReference type="ARBA" id="ARBA00022692"/>
    </source>
</evidence>
<evidence type="ECO:0000256" key="8">
    <source>
        <dbReference type="SAM" id="Phobius"/>
    </source>
</evidence>
<evidence type="ECO:0000313" key="10">
    <source>
        <dbReference type="EMBL" id="KAK7736131.1"/>
    </source>
</evidence>
<evidence type="ECO:0000256" key="6">
    <source>
        <dbReference type="ARBA" id="ARBA00023180"/>
    </source>
</evidence>
<dbReference type="GO" id="GO:0022857">
    <property type="term" value="F:transmembrane transporter activity"/>
    <property type="evidence" value="ECO:0007669"/>
    <property type="project" value="InterPro"/>
</dbReference>
<dbReference type="InterPro" id="IPR036259">
    <property type="entry name" value="MFS_trans_sf"/>
</dbReference>
<feature type="transmembrane region" description="Helical" evidence="8">
    <location>
        <begin position="224"/>
        <end position="244"/>
    </location>
</feature>
<dbReference type="InterPro" id="IPR020846">
    <property type="entry name" value="MFS_dom"/>
</dbReference>
<feature type="transmembrane region" description="Helical" evidence="8">
    <location>
        <begin position="341"/>
        <end position="368"/>
    </location>
</feature>
<gene>
    <name evidence="10" type="ORF">SLS53_007158</name>
</gene>
<feature type="transmembrane region" description="Helical" evidence="8">
    <location>
        <begin position="105"/>
        <end position="123"/>
    </location>
</feature>
<feature type="transmembrane region" description="Helical" evidence="8">
    <location>
        <begin position="388"/>
        <end position="408"/>
    </location>
</feature>
<feature type="transmembrane region" description="Helical" evidence="8">
    <location>
        <begin position="135"/>
        <end position="162"/>
    </location>
</feature>
<organism evidence="10 11">
    <name type="scientific">Cytospora paraplurivora</name>
    <dbReference type="NCBI Taxonomy" id="2898453"/>
    <lineage>
        <taxon>Eukaryota</taxon>
        <taxon>Fungi</taxon>
        <taxon>Dikarya</taxon>
        <taxon>Ascomycota</taxon>
        <taxon>Pezizomycotina</taxon>
        <taxon>Sordariomycetes</taxon>
        <taxon>Sordariomycetidae</taxon>
        <taxon>Diaporthales</taxon>
        <taxon>Cytosporaceae</taxon>
        <taxon>Cytospora</taxon>
    </lineage>
</organism>
<keyword evidence="6" id="KW-0325">Glycoprotein</keyword>
<dbReference type="GO" id="GO:0005886">
    <property type="term" value="C:plasma membrane"/>
    <property type="evidence" value="ECO:0007669"/>
    <property type="project" value="TreeGrafter"/>
</dbReference>
<reference evidence="10 11" key="1">
    <citation type="journal article" date="2023" name="PLoS ONE">
        <title>Cytospora paraplurivora sp. nov. isolated from orchards with fruit tree decline syndrome in Ontario, Canada.</title>
        <authorList>
            <person name="Ilyukhin E."/>
            <person name="Nguyen H.D.T."/>
            <person name="Castle A.J."/>
            <person name="Ellouze W."/>
        </authorList>
    </citation>
    <scope>NUCLEOTIDE SEQUENCE [LARGE SCALE GENOMIC DNA]</scope>
    <source>
        <strain evidence="10 11">FDS-564</strain>
    </source>
</reference>
<dbReference type="SUPFAM" id="SSF103473">
    <property type="entry name" value="MFS general substrate transporter"/>
    <property type="match status" value="1"/>
</dbReference>
<keyword evidence="3 8" id="KW-0812">Transmembrane</keyword>
<keyword evidence="4 8" id="KW-1133">Transmembrane helix</keyword>
<keyword evidence="2" id="KW-0813">Transport</keyword>
<dbReference type="PROSITE" id="PS50850">
    <property type="entry name" value="MFS"/>
    <property type="match status" value="1"/>
</dbReference>
<feature type="transmembrane region" description="Helical" evidence="8">
    <location>
        <begin position="66"/>
        <end position="84"/>
    </location>
</feature>
<dbReference type="Pfam" id="PF07690">
    <property type="entry name" value="MFS_1"/>
    <property type="match status" value="1"/>
</dbReference>
<dbReference type="AlphaFoldDB" id="A0AAN9U0L8"/>
<feature type="transmembrane region" description="Helical" evidence="8">
    <location>
        <begin position="559"/>
        <end position="576"/>
    </location>
</feature>
<evidence type="ECO:0000256" key="5">
    <source>
        <dbReference type="ARBA" id="ARBA00023136"/>
    </source>
</evidence>
<evidence type="ECO:0000313" key="11">
    <source>
        <dbReference type="Proteomes" id="UP001320245"/>
    </source>
</evidence>
<dbReference type="Proteomes" id="UP001320245">
    <property type="component" value="Unassembled WGS sequence"/>
</dbReference>
<evidence type="ECO:0000256" key="1">
    <source>
        <dbReference type="ARBA" id="ARBA00004141"/>
    </source>
</evidence>
<feature type="region of interest" description="Disordered" evidence="7">
    <location>
        <begin position="1"/>
        <end position="27"/>
    </location>
</feature>
<feature type="transmembrane region" description="Helical" evidence="8">
    <location>
        <begin position="296"/>
        <end position="320"/>
    </location>
</feature>
<protein>
    <recommendedName>
        <fullName evidence="9">Major facilitator superfamily (MFS) profile domain-containing protein</fullName>
    </recommendedName>
</protein>
<dbReference type="PANTHER" id="PTHR23501">
    <property type="entry name" value="MAJOR FACILITATOR SUPERFAMILY"/>
    <property type="match status" value="1"/>
</dbReference>
<sequence length="599" mass="63794">MSSNVLGAVSGHNLQSSTTNRVHDDVPGDIELSPRVWNDAAGEETAIVGPELVPITEGFVTSQRSFGFWMIIIGLGVTLLLCALENTVITTAGPSILADFDMGGNWIWVTNAFFLSSAAFQPLNGQLANVFGRRWPTLCVVATFMLGSGICGGATSGGMLIAGRAIQGIGSGGILQAYDTIVSDLVPLRDRGNYIAVVLLIYSIGTTLGPVIGGGLIDVGSWRWCFYINLPVGGVSLIMLFSFLHVRSRRDSDWFTRLVRGVDLIGNLLIVAGTTIMLVALSYAGNPYPWGSWHTLVPLVIGLALLGVLGAWESLSLWASRYSWSTPLVKWAPPEPVMPPRLFASATSVIIAINTFLYTAVTYWGVFFLPVYFQTVKLASPLAAGVDVLPLSLLAVPTAAAAAFTLSYVGRYKAIHLIGFAIYTVGCGLLTLLTEESPKSAWVCYELLCAAGAGMLLNSQLPAFQAPIEEVDQAVATGTWNFVRTLGSVWGIAIPAAIFASRVDNLVAAGAISSDPIAAALLTGGGAYEHGSASFIKSFADPAAQAQIRHVYMLACQRVYQAGIPFLGVAFLLGLFEKDIKLRTVLETDFGLDDRKEKA</sequence>
<accession>A0AAN9U0L8</accession>
<comment type="caution">
    <text evidence="10">The sequence shown here is derived from an EMBL/GenBank/DDBJ whole genome shotgun (WGS) entry which is preliminary data.</text>
</comment>
<keyword evidence="11" id="KW-1185">Reference proteome</keyword>
<feature type="transmembrane region" description="Helical" evidence="8">
    <location>
        <begin position="194"/>
        <end position="212"/>
    </location>
</feature>
<dbReference type="InterPro" id="IPR011701">
    <property type="entry name" value="MFS"/>
</dbReference>
<proteinExistence type="predicted"/>